<dbReference type="EC" id="4.2.1.10" evidence="5"/>
<keyword evidence="4 5" id="KW-0704">Schiff base</keyword>
<dbReference type="GO" id="GO:0003855">
    <property type="term" value="F:3-dehydroquinate dehydratase activity"/>
    <property type="evidence" value="ECO:0007669"/>
    <property type="project" value="UniProtKB-UniRule"/>
</dbReference>
<evidence type="ECO:0000256" key="1">
    <source>
        <dbReference type="ARBA" id="ARBA00001864"/>
    </source>
</evidence>
<evidence type="ECO:0000256" key="2">
    <source>
        <dbReference type="ARBA" id="ARBA00023141"/>
    </source>
</evidence>
<dbReference type="FunFam" id="3.20.20.70:FF:000047">
    <property type="entry name" value="3-dehydroquinate dehydratase"/>
    <property type="match status" value="1"/>
</dbReference>
<feature type="binding site" evidence="5">
    <location>
        <position position="70"/>
    </location>
    <ligand>
        <name>3-dehydroquinate</name>
        <dbReference type="ChEBI" id="CHEBI:32364"/>
    </ligand>
</feature>
<dbReference type="EMBL" id="UHED01000001">
    <property type="protein sequence ID" value="SUM83619.1"/>
    <property type="molecule type" value="Genomic_DNA"/>
</dbReference>
<dbReference type="GO" id="GO:0009073">
    <property type="term" value="P:aromatic amino acid family biosynthetic process"/>
    <property type="evidence" value="ECO:0007669"/>
    <property type="project" value="UniProtKB-KW"/>
</dbReference>
<evidence type="ECO:0000256" key="5">
    <source>
        <dbReference type="HAMAP-Rule" id="MF_00214"/>
    </source>
</evidence>
<dbReference type="GO" id="GO:0046279">
    <property type="term" value="P:3,4-dihydroxybenzoate biosynthetic process"/>
    <property type="evidence" value="ECO:0007669"/>
    <property type="project" value="TreeGrafter"/>
</dbReference>
<name>A0A380HMN1_STASA</name>
<evidence type="ECO:0000313" key="7">
    <source>
        <dbReference type="Proteomes" id="UP000254707"/>
    </source>
</evidence>
<organism evidence="6 7">
    <name type="scientific">Staphylococcus saprophyticus</name>
    <dbReference type="NCBI Taxonomy" id="29385"/>
    <lineage>
        <taxon>Bacteria</taxon>
        <taxon>Bacillati</taxon>
        <taxon>Bacillota</taxon>
        <taxon>Bacilli</taxon>
        <taxon>Bacillales</taxon>
        <taxon>Staphylococcaceae</taxon>
        <taxon>Staphylococcus</taxon>
    </lineage>
</organism>
<dbReference type="GO" id="GO:0009423">
    <property type="term" value="P:chorismate biosynthetic process"/>
    <property type="evidence" value="ECO:0007669"/>
    <property type="project" value="UniProtKB-UniRule"/>
</dbReference>
<proteinExistence type="inferred from homology"/>
<dbReference type="PANTHER" id="PTHR43699">
    <property type="entry name" value="3-DEHYDROQUINATE DEHYDRATASE"/>
    <property type="match status" value="1"/>
</dbReference>
<evidence type="ECO:0000256" key="4">
    <source>
        <dbReference type="ARBA" id="ARBA00023270"/>
    </source>
</evidence>
<keyword evidence="5" id="KW-0028">Amino-acid biosynthesis</keyword>
<dbReference type="PANTHER" id="PTHR43699:SF1">
    <property type="entry name" value="3-DEHYDROQUINATE DEHYDRATASE"/>
    <property type="match status" value="1"/>
</dbReference>
<dbReference type="InterPro" id="IPR050146">
    <property type="entry name" value="Type-I_3-dehydroquinase"/>
</dbReference>
<feature type="binding site" evidence="5">
    <location>
        <begin position="35"/>
        <end position="37"/>
    </location>
    <ligand>
        <name>3-dehydroquinate</name>
        <dbReference type="ChEBI" id="CHEBI:32364"/>
    </ligand>
</feature>
<comment type="function">
    <text evidence="5">Involved in the third step of the chorismate pathway, which leads to the biosynthesis of aromatic amino acids. Catalyzes the cis-dehydration of 3-dehydroquinate (DHQ) and introduces the first double bond of the aromatic ring to yield 3-dehydroshikimate.</text>
</comment>
<feature type="binding site" evidence="5">
    <location>
        <position position="202"/>
    </location>
    <ligand>
        <name>3-dehydroquinate</name>
        <dbReference type="ChEBI" id="CHEBI:32364"/>
    </ligand>
</feature>
<dbReference type="CDD" id="cd00502">
    <property type="entry name" value="DHQase_I"/>
    <property type="match status" value="1"/>
</dbReference>
<dbReference type="AlphaFoldDB" id="A0A380HMN1"/>
<feature type="active site" description="Proton donor/acceptor" evidence="5">
    <location>
        <position position="133"/>
    </location>
</feature>
<dbReference type="GO" id="GO:0008652">
    <property type="term" value="P:amino acid biosynthetic process"/>
    <property type="evidence" value="ECO:0007669"/>
    <property type="project" value="UniProtKB-KW"/>
</dbReference>
<feature type="binding site" evidence="5">
    <location>
        <position position="225"/>
    </location>
    <ligand>
        <name>3-dehydroquinate</name>
        <dbReference type="ChEBI" id="CHEBI:32364"/>
    </ligand>
</feature>
<dbReference type="Proteomes" id="UP000254707">
    <property type="component" value="Unassembled WGS sequence"/>
</dbReference>
<sequence length="239" mass="26928">MTEVKVAVTIAPEQELSQSTIDDLIQFQDSIDIIELRIDQWTNLNEIAIEKVVEDLQSLKLNKKLLVTYRTSNQGGLGDFGEDDYIQILRKIANCQNIDMLDIEFDQTRSFNILQELIELAHKNQVQVVLSHHNFKETPKLEALKHLFYKMQQLDSDYIKVAVMPHGKQDVLNLLNAMSDTADVVTQHVVGIAMSKIGLISRTAQGVFGGSISYGCLDTPKAPGQIHVSTLKKQLSMYE</sequence>
<evidence type="ECO:0000313" key="6">
    <source>
        <dbReference type="EMBL" id="SUM83619.1"/>
    </source>
</evidence>
<dbReference type="Pfam" id="PF01487">
    <property type="entry name" value="DHquinase_I"/>
    <property type="match status" value="1"/>
</dbReference>
<protein>
    <recommendedName>
        <fullName evidence="5">3-dehydroquinate dehydratase</fullName>
        <shortName evidence="5">3-dehydroquinase</shortName>
        <ecNumber evidence="5">4.2.1.10</ecNumber>
    </recommendedName>
    <alternativeName>
        <fullName evidence="5">Type I DHQase</fullName>
    </alternativeName>
    <alternativeName>
        <fullName evidence="5">Type I dehydroquinase</fullName>
        <shortName evidence="5">DHQ1</shortName>
    </alternativeName>
</protein>
<keyword evidence="2 5" id="KW-0057">Aromatic amino acid biosynthesis</keyword>
<reference evidence="6 7" key="1">
    <citation type="submission" date="2018-06" db="EMBL/GenBank/DDBJ databases">
        <authorList>
            <consortium name="Pathogen Informatics"/>
            <person name="Doyle S."/>
        </authorList>
    </citation>
    <scope>NUCLEOTIDE SEQUENCE [LARGE SCALE GENOMIC DNA]</scope>
    <source>
        <strain evidence="6 7">NCTC7688</strain>
    </source>
</reference>
<dbReference type="UniPathway" id="UPA00053">
    <property type="reaction ID" value="UER00086"/>
</dbReference>
<dbReference type="RefSeq" id="WP_115338625.1">
    <property type="nucleotide sequence ID" value="NZ_JADICK010000011.1"/>
</dbReference>
<gene>
    <name evidence="5 6" type="primary">aroD</name>
    <name evidence="6" type="ORF">NCTC7688_02122</name>
</gene>
<dbReference type="InterPro" id="IPR013785">
    <property type="entry name" value="Aldolase_TIM"/>
</dbReference>
<comment type="catalytic activity">
    <reaction evidence="1 5">
        <text>3-dehydroquinate = 3-dehydroshikimate + H2O</text>
        <dbReference type="Rhea" id="RHEA:21096"/>
        <dbReference type="ChEBI" id="CHEBI:15377"/>
        <dbReference type="ChEBI" id="CHEBI:16630"/>
        <dbReference type="ChEBI" id="CHEBI:32364"/>
        <dbReference type="EC" id="4.2.1.10"/>
    </reaction>
</comment>
<feature type="active site" description="Schiff-base intermediate with substrate" evidence="5">
    <location>
        <position position="160"/>
    </location>
</feature>
<dbReference type="InterPro" id="IPR001381">
    <property type="entry name" value="DHquinase_I"/>
</dbReference>
<evidence type="ECO:0000256" key="3">
    <source>
        <dbReference type="ARBA" id="ARBA00023239"/>
    </source>
</evidence>
<dbReference type="HAMAP" id="MF_00214">
    <property type="entry name" value="AroD"/>
    <property type="match status" value="1"/>
</dbReference>
<comment type="pathway">
    <text evidence="5">Metabolic intermediate biosynthesis; chorismate biosynthesis; chorismate from D-erythrose 4-phosphate and phosphoenolpyruvate: step 3/7.</text>
</comment>
<accession>A0A380HMN1</accession>
<dbReference type="NCBIfam" id="TIGR01093">
    <property type="entry name" value="aroD"/>
    <property type="match status" value="1"/>
</dbReference>
<comment type="subunit">
    <text evidence="5">Homodimer.</text>
</comment>
<dbReference type="Gene3D" id="3.20.20.70">
    <property type="entry name" value="Aldolase class I"/>
    <property type="match status" value="1"/>
</dbReference>
<comment type="caution">
    <text evidence="5">Lacks conserved residue(s) required for the propagation of feature annotation.</text>
</comment>
<keyword evidence="3 5" id="KW-0456">Lyase</keyword>
<dbReference type="SUPFAM" id="SSF51569">
    <property type="entry name" value="Aldolase"/>
    <property type="match status" value="1"/>
</dbReference>
<comment type="similarity">
    <text evidence="5">Belongs to the type-I 3-dehydroquinase family.</text>
</comment>